<sequence>MKDNPHKFSFAKVYCSIFGHKLKVTKNVTDHVHEYKCANCGQEMTDTANGFLAPLTKKFKETNNYIAKIHKKRKDRRLRQSHYAKAS</sequence>
<evidence type="ECO:0000313" key="1">
    <source>
        <dbReference type="EMBL" id="MCL6219638.1"/>
    </source>
</evidence>
<gene>
    <name evidence="1" type="ORF">L1967_15190</name>
</gene>
<dbReference type="AlphaFoldDB" id="A0A9X1ZXS4"/>
<keyword evidence="2" id="KW-1185">Reference proteome</keyword>
<organism evidence="1 2">
    <name type="scientific">Zunongwangia pacifica</name>
    <dbReference type="NCBI Taxonomy" id="2911062"/>
    <lineage>
        <taxon>Bacteria</taxon>
        <taxon>Pseudomonadati</taxon>
        <taxon>Bacteroidota</taxon>
        <taxon>Flavobacteriia</taxon>
        <taxon>Flavobacteriales</taxon>
        <taxon>Flavobacteriaceae</taxon>
        <taxon>Zunongwangia</taxon>
    </lineage>
</organism>
<evidence type="ECO:0000313" key="2">
    <source>
        <dbReference type="Proteomes" id="UP001139521"/>
    </source>
</evidence>
<protein>
    <recommendedName>
        <fullName evidence="3">Prophage protein</fullName>
    </recommendedName>
</protein>
<accession>A0A9X1ZXS4</accession>
<dbReference type="RefSeq" id="WP_249602356.1">
    <property type="nucleotide sequence ID" value="NZ_JAKHSK010000024.1"/>
</dbReference>
<proteinExistence type="predicted"/>
<name>A0A9X1ZXS4_9FLAO</name>
<dbReference type="Proteomes" id="UP001139521">
    <property type="component" value="Unassembled WGS sequence"/>
</dbReference>
<evidence type="ECO:0008006" key="3">
    <source>
        <dbReference type="Google" id="ProtNLM"/>
    </source>
</evidence>
<dbReference type="EMBL" id="JAKHSK010000024">
    <property type="protein sequence ID" value="MCL6219638.1"/>
    <property type="molecule type" value="Genomic_DNA"/>
</dbReference>
<comment type="caution">
    <text evidence="1">The sequence shown here is derived from an EMBL/GenBank/DDBJ whole genome shotgun (WGS) entry which is preliminary data.</text>
</comment>
<reference evidence="1" key="1">
    <citation type="submission" date="2022-01" db="EMBL/GenBank/DDBJ databases">
        <title>Genome sequencing of Zunongwangia sp. M21534 genome.</title>
        <authorList>
            <person name="Chen Y."/>
            <person name="Dong C."/>
            <person name="Shao Z."/>
        </authorList>
    </citation>
    <scope>NUCLEOTIDE SEQUENCE</scope>
    <source>
        <strain evidence="1">MCCC M21534</strain>
    </source>
</reference>